<evidence type="ECO:0000256" key="5">
    <source>
        <dbReference type="ARBA" id="ARBA00022692"/>
    </source>
</evidence>
<comment type="subcellular location">
    <subcellularLocation>
        <location evidence="16">Cell inner membrane</location>
        <topology evidence="16">Multi-pass membrane protein</topology>
    </subcellularLocation>
    <subcellularLocation>
        <location evidence="1">Cell membrane</location>
        <topology evidence="1">Multi-pass membrane protein</topology>
    </subcellularLocation>
</comment>
<feature type="transmembrane region" description="Helical" evidence="16">
    <location>
        <begin position="294"/>
        <end position="321"/>
    </location>
</feature>
<keyword evidence="4 16" id="KW-0410">Iron transport</keyword>
<dbReference type="EMBL" id="UGHZ01000001">
    <property type="protein sequence ID" value="STP09399.1"/>
    <property type="molecule type" value="Genomic_DNA"/>
</dbReference>
<dbReference type="Gene3D" id="1.10.287.1770">
    <property type="match status" value="1"/>
</dbReference>
<keyword evidence="17" id="KW-0175">Coiled coil</keyword>
<evidence type="ECO:0000256" key="17">
    <source>
        <dbReference type="SAM" id="Coils"/>
    </source>
</evidence>
<comment type="similarity">
    <text evidence="16">Belongs to the TRAFAC class TrmE-Era-EngA-EngB-Septin-like GTPase superfamily. FeoB GTPase (TC 9.A.8) family.</text>
</comment>
<dbReference type="InterPro" id="IPR041069">
    <property type="entry name" value="FeoB_Cyto"/>
</dbReference>
<keyword evidence="15" id="KW-0479">Metal-binding</keyword>
<dbReference type="InterPro" id="IPR050860">
    <property type="entry name" value="FeoB_GTPase"/>
</dbReference>
<feature type="binding site" evidence="14">
    <location>
        <begin position="35"/>
        <end position="39"/>
    </location>
    <ligand>
        <name>GTP</name>
        <dbReference type="ChEBI" id="CHEBI:37565"/>
        <label>2</label>
    </ligand>
</feature>
<keyword evidence="3" id="KW-1003">Cell membrane</keyword>
<dbReference type="InterPro" id="IPR030389">
    <property type="entry name" value="G_FEOB_dom"/>
</dbReference>
<evidence type="ECO:0000256" key="16">
    <source>
        <dbReference type="RuleBase" id="RU362098"/>
    </source>
</evidence>
<feature type="domain" description="FeoB-type G" evidence="18">
    <location>
        <begin position="3"/>
        <end position="165"/>
    </location>
</feature>
<dbReference type="Pfam" id="PF17910">
    <property type="entry name" value="FeoB_Cyto"/>
    <property type="match status" value="1"/>
</dbReference>
<evidence type="ECO:0000313" key="20">
    <source>
        <dbReference type="Proteomes" id="UP000255335"/>
    </source>
</evidence>
<dbReference type="GO" id="GO:0046872">
    <property type="term" value="F:metal ion binding"/>
    <property type="evidence" value="ECO:0007669"/>
    <property type="project" value="UniProtKB-KW"/>
</dbReference>
<keyword evidence="10 14" id="KW-0342">GTP-binding</keyword>
<keyword evidence="5 16" id="KW-0812">Transmembrane</keyword>
<name>A0A377JNP0_9HELI</name>
<dbReference type="CDD" id="cd01879">
    <property type="entry name" value="FeoB"/>
    <property type="match status" value="1"/>
</dbReference>
<dbReference type="PANTHER" id="PTHR43185">
    <property type="entry name" value="FERROUS IRON TRANSPORT PROTEIN B"/>
    <property type="match status" value="1"/>
</dbReference>
<evidence type="ECO:0000256" key="4">
    <source>
        <dbReference type="ARBA" id="ARBA00022496"/>
    </source>
</evidence>
<feature type="transmembrane region" description="Helical" evidence="16">
    <location>
        <begin position="435"/>
        <end position="461"/>
    </location>
</feature>
<protein>
    <recommendedName>
        <fullName evidence="12 13">Ferrous iron transport protein B</fullName>
    </recommendedName>
</protein>
<feature type="binding site" evidence="14">
    <location>
        <begin position="10"/>
        <end position="17"/>
    </location>
    <ligand>
        <name>GTP</name>
        <dbReference type="ChEBI" id="CHEBI:37565"/>
        <label>1</label>
    </ligand>
</feature>
<feature type="transmembrane region" description="Helical" evidence="16">
    <location>
        <begin position="370"/>
        <end position="387"/>
    </location>
</feature>
<dbReference type="PROSITE" id="PS51711">
    <property type="entry name" value="G_FEOB"/>
    <property type="match status" value="1"/>
</dbReference>
<evidence type="ECO:0000256" key="14">
    <source>
        <dbReference type="PIRSR" id="PIRSR603373-1"/>
    </source>
</evidence>
<evidence type="ECO:0000256" key="6">
    <source>
        <dbReference type="ARBA" id="ARBA00022741"/>
    </source>
</evidence>
<dbReference type="InterPro" id="IPR011642">
    <property type="entry name" value="Gate_dom"/>
</dbReference>
<evidence type="ECO:0000256" key="7">
    <source>
        <dbReference type="ARBA" id="ARBA00022989"/>
    </source>
</evidence>
<evidence type="ECO:0000313" key="19">
    <source>
        <dbReference type="EMBL" id="STP09399.1"/>
    </source>
</evidence>
<dbReference type="Proteomes" id="UP000255335">
    <property type="component" value="Unassembled WGS sequence"/>
</dbReference>
<keyword evidence="6 14" id="KW-0547">Nucleotide-binding</keyword>
<keyword evidence="9" id="KW-0406">Ion transport</keyword>
<dbReference type="InterPro" id="IPR011640">
    <property type="entry name" value="Fe2_transport_prot_B_C"/>
</dbReference>
<feature type="binding site" evidence="15">
    <location>
        <position position="21"/>
    </location>
    <ligand>
        <name>Mg(2+)</name>
        <dbReference type="ChEBI" id="CHEBI:18420"/>
        <label>2</label>
    </ligand>
</feature>
<keyword evidence="11 16" id="KW-0472">Membrane</keyword>
<evidence type="ECO:0000259" key="18">
    <source>
        <dbReference type="PROSITE" id="PS51711"/>
    </source>
</evidence>
<evidence type="ECO:0000256" key="10">
    <source>
        <dbReference type="ARBA" id="ARBA00023134"/>
    </source>
</evidence>
<gene>
    <name evidence="19" type="primary">feoB</name>
    <name evidence="19" type="ORF">NCTC12221_00839</name>
</gene>
<feature type="transmembrane region" description="Helical" evidence="16">
    <location>
        <begin position="732"/>
        <end position="752"/>
    </location>
</feature>
<dbReference type="NCBIfam" id="TIGR00437">
    <property type="entry name" value="feoB"/>
    <property type="match status" value="1"/>
</dbReference>
<feature type="binding site" evidence="14">
    <location>
        <begin position="116"/>
        <end position="119"/>
    </location>
    <ligand>
        <name>GTP</name>
        <dbReference type="ChEBI" id="CHEBI:37565"/>
        <label>4</label>
    </ligand>
</feature>
<evidence type="ECO:0000256" key="2">
    <source>
        <dbReference type="ARBA" id="ARBA00022448"/>
    </source>
</evidence>
<dbReference type="AlphaFoldDB" id="A0A377JNP0"/>
<keyword evidence="15" id="KW-0460">Magnesium</keyword>
<dbReference type="InterPro" id="IPR003373">
    <property type="entry name" value="Fe2_transport_prot-B"/>
</dbReference>
<dbReference type="PANTHER" id="PTHR43185:SF1">
    <property type="entry name" value="FE(2+) TRANSPORTER FEOB"/>
    <property type="match status" value="1"/>
</dbReference>
<accession>A0A377JNP0</accession>
<dbReference type="RefSeq" id="WP_115026103.1">
    <property type="nucleotide sequence ID" value="NZ_UGHZ01000001.1"/>
</dbReference>
<feature type="binding site" evidence="14">
    <location>
        <begin position="56"/>
        <end position="59"/>
    </location>
    <ligand>
        <name>GTP</name>
        <dbReference type="ChEBI" id="CHEBI:37565"/>
        <label>3</label>
    </ligand>
</feature>
<dbReference type="GO" id="GO:0005525">
    <property type="term" value="F:GTP binding"/>
    <property type="evidence" value="ECO:0007669"/>
    <property type="project" value="UniProtKB-KW"/>
</dbReference>
<keyword evidence="2 16" id="KW-0813">Transport</keyword>
<dbReference type="GO" id="GO:0005886">
    <property type="term" value="C:plasma membrane"/>
    <property type="evidence" value="ECO:0007669"/>
    <property type="project" value="UniProtKB-SubCell"/>
</dbReference>
<sequence>MKQITIVCVGQPNVGKSSLVNKICGVHLKVGNFTGVTIEKAEARIEYKGYILRIIDLPGTYALNEYSFEEQITKQFLETQEYDVILNVLDSTNLERCLLLTTQLMELQSKMCLALNMSDEAKKEGIEINSALLGEILGVECVSVSAFYGENLETLLDRLIHIANEPLEPNKRVYADFLENEISKIEDFLKQKHYEDIERLLALNHRGVRSLRDIAIKLLMQDNFIAKNLHDKGCWVELSEFVNKCTQRLYKQSQSQNVQDIFNDDSISFAKGASMESSRTNAKKQLSITQRLDAILLNTYLGIPIFLFLMWLLFQVTFYLGEFPKVWIEESMASFGDLVQGYIANEFVASLLSGGIIAGVGAVLSFLPHILILFCGIVLLEGTGYMARVAFLLDGFFHKFGLHGKSFIPLVTGFGCSVPAYMSTRMLKNRNDRMLTLFIINFMSCGARLPVYTLFIGAFFTPSVAGNVLYGIYIFGALVGLCMAKILKLTAFRGDDEPFVMEMPKYRLPSMRLIAFSVWQKAVSYVKKAGSFILLASVIIWMGTQFPHNETLEQQTDETVSALESKIAELEQQRGKEECVQEWEHRNADGSAEWGASVVMCEDGYIDRSIESIQDEIENIQHTYQSNKVEQSYLGRIGKFIEPIFTPMDFDWKISVSLLNGLLAKETIISSMGVLYALGEDIDENNDMPLREILQENMSLPSAIAFILFIMFYNPCFAASIVFGKEAGGKRFIAYLFVFTSVVSYIFAFVGYKITQLIVG</sequence>
<evidence type="ECO:0000256" key="1">
    <source>
        <dbReference type="ARBA" id="ARBA00004651"/>
    </source>
</evidence>
<evidence type="ECO:0000256" key="8">
    <source>
        <dbReference type="ARBA" id="ARBA00023004"/>
    </source>
</evidence>
<keyword evidence="8 16" id="KW-0408">Iron</keyword>
<dbReference type="Gene3D" id="3.40.50.300">
    <property type="entry name" value="P-loop containing nucleotide triphosphate hydrolases"/>
    <property type="match status" value="1"/>
</dbReference>
<evidence type="ECO:0000256" key="15">
    <source>
        <dbReference type="PIRSR" id="PIRSR603373-2"/>
    </source>
</evidence>
<keyword evidence="7 16" id="KW-1133">Transmembrane helix</keyword>
<feature type="transmembrane region" description="Helical" evidence="16">
    <location>
        <begin position="698"/>
        <end position="723"/>
    </location>
</feature>
<reference evidence="19 20" key="1">
    <citation type="submission" date="2018-06" db="EMBL/GenBank/DDBJ databases">
        <authorList>
            <consortium name="Pathogen Informatics"/>
            <person name="Doyle S."/>
        </authorList>
    </citation>
    <scope>NUCLEOTIDE SEQUENCE [LARGE SCALE GENOMIC DNA]</scope>
    <source>
        <strain evidence="19 20">NCTC12221</strain>
    </source>
</reference>
<dbReference type="Pfam" id="PF07670">
    <property type="entry name" value="Gate"/>
    <property type="match status" value="2"/>
</dbReference>
<dbReference type="GO" id="GO:0015093">
    <property type="term" value="F:ferrous iron transmembrane transporter activity"/>
    <property type="evidence" value="ECO:0007669"/>
    <property type="project" value="UniProtKB-UniRule"/>
</dbReference>
<evidence type="ECO:0000256" key="12">
    <source>
        <dbReference type="ARBA" id="ARBA00031200"/>
    </source>
</evidence>
<feature type="transmembrane region" description="Helical" evidence="16">
    <location>
        <begin position="467"/>
        <end position="487"/>
    </location>
</feature>
<comment type="function">
    <text evidence="16">Probable transporter of a GTP-driven Fe(2+) uptake system.</text>
</comment>
<dbReference type="InterPro" id="IPR027417">
    <property type="entry name" value="P-loop_NTPase"/>
</dbReference>
<dbReference type="SUPFAM" id="SSF52540">
    <property type="entry name" value="P-loop containing nucleoside triphosphate hydrolases"/>
    <property type="match status" value="1"/>
</dbReference>
<feature type="binding site" evidence="15">
    <location>
        <position position="25"/>
    </location>
    <ligand>
        <name>Mg(2+)</name>
        <dbReference type="ChEBI" id="CHEBI:18420"/>
        <label>2</label>
    </ligand>
</feature>
<evidence type="ECO:0000256" key="9">
    <source>
        <dbReference type="ARBA" id="ARBA00023065"/>
    </source>
</evidence>
<feature type="coiled-coil region" evidence="17">
    <location>
        <begin position="553"/>
        <end position="580"/>
    </location>
</feature>
<evidence type="ECO:0000256" key="3">
    <source>
        <dbReference type="ARBA" id="ARBA00022475"/>
    </source>
</evidence>
<feature type="transmembrane region" description="Helical" evidence="16">
    <location>
        <begin position="341"/>
        <end position="363"/>
    </location>
</feature>
<proteinExistence type="inferred from homology"/>
<dbReference type="Pfam" id="PF07664">
    <property type="entry name" value="FeoB_C"/>
    <property type="match status" value="1"/>
</dbReference>
<evidence type="ECO:0000256" key="13">
    <source>
        <dbReference type="NCBIfam" id="TIGR00437"/>
    </source>
</evidence>
<feature type="transmembrane region" description="Helical" evidence="16">
    <location>
        <begin position="407"/>
        <end position="423"/>
    </location>
</feature>
<dbReference type="Pfam" id="PF02421">
    <property type="entry name" value="FeoB_N"/>
    <property type="match status" value="1"/>
</dbReference>
<evidence type="ECO:0000256" key="11">
    <source>
        <dbReference type="ARBA" id="ARBA00023136"/>
    </source>
</evidence>
<organism evidence="19 20">
    <name type="scientific">Helicobacter cinaedi</name>
    <dbReference type="NCBI Taxonomy" id="213"/>
    <lineage>
        <taxon>Bacteria</taxon>
        <taxon>Pseudomonadati</taxon>
        <taxon>Campylobacterota</taxon>
        <taxon>Epsilonproteobacteria</taxon>
        <taxon>Campylobacterales</taxon>
        <taxon>Helicobacteraceae</taxon>
        <taxon>Helicobacter</taxon>
    </lineage>
</organism>